<reference evidence="2 3" key="1">
    <citation type="journal article" date="2015" name="Nat. Commun.">
        <title>Outbred genome sequencing and CRISPR/Cas9 gene editing in butterflies.</title>
        <authorList>
            <person name="Li X."/>
            <person name="Fan D."/>
            <person name="Zhang W."/>
            <person name="Liu G."/>
            <person name="Zhang L."/>
            <person name="Zhao L."/>
            <person name="Fang X."/>
            <person name="Chen L."/>
            <person name="Dong Y."/>
            <person name="Chen Y."/>
            <person name="Ding Y."/>
            <person name="Zhao R."/>
            <person name="Feng M."/>
            <person name="Zhu Y."/>
            <person name="Feng Y."/>
            <person name="Jiang X."/>
            <person name="Zhu D."/>
            <person name="Xiang H."/>
            <person name="Feng X."/>
            <person name="Li S."/>
            <person name="Wang J."/>
            <person name="Zhang G."/>
            <person name="Kronforst M.R."/>
            <person name="Wang W."/>
        </authorList>
    </citation>
    <scope>NUCLEOTIDE SEQUENCE [LARGE SCALE GENOMIC DNA]</scope>
    <source>
        <strain evidence="2">Ya'a_city_454_Pm</strain>
        <tissue evidence="2">Whole body</tissue>
    </source>
</reference>
<feature type="region of interest" description="Disordered" evidence="1">
    <location>
        <begin position="69"/>
        <end position="95"/>
    </location>
</feature>
<evidence type="ECO:0000313" key="3">
    <source>
        <dbReference type="Proteomes" id="UP000053240"/>
    </source>
</evidence>
<gene>
    <name evidence="2" type="ORF">RR48_02598</name>
</gene>
<dbReference type="EMBL" id="KQ460709">
    <property type="protein sequence ID" value="KPJ12696.1"/>
    <property type="molecule type" value="Genomic_DNA"/>
</dbReference>
<dbReference type="Proteomes" id="UP000053240">
    <property type="component" value="Unassembled WGS sequence"/>
</dbReference>
<protein>
    <submittedName>
        <fullName evidence="2">Uncharacterized protein</fullName>
    </submittedName>
</protein>
<dbReference type="AlphaFoldDB" id="A0A0N1I6S6"/>
<accession>A0A0N1I6S6</accession>
<sequence>MQIIGVQAATGMAVNEAGFGFNTSRKIRLPEEKNETEMGKNVTSSDVELCSLTDNVQLQYTPIDVTNEDWNVPGTSQQPTVAPSPKLWKPPPKKKTKMDKTALLKMVFLNDKNDIYITKMVQLAGMVHMVDMVGMLV</sequence>
<dbReference type="InParanoid" id="A0A0N1I6S6"/>
<evidence type="ECO:0000313" key="2">
    <source>
        <dbReference type="EMBL" id="KPJ12696.1"/>
    </source>
</evidence>
<name>A0A0N1I6S6_PAPMA</name>
<organism evidence="2 3">
    <name type="scientific">Papilio machaon</name>
    <name type="common">Old World swallowtail butterfly</name>
    <dbReference type="NCBI Taxonomy" id="76193"/>
    <lineage>
        <taxon>Eukaryota</taxon>
        <taxon>Metazoa</taxon>
        <taxon>Ecdysozoa</taxon>
        <taxon>Arthropoda</taxon>
        <taxon>Hexapoda</taxon>
        <taxon>Insecta</taxon>
        <taxon>Pterygota</taxon>
        <taxon>Neoptera</taxon>
        <taxon>Endopterygota</taxon>
        <taxon>Lepidoptera</taxon>
        <taxon>Glossata</taxon>
        <taxon>Ditrysia</taxon>
        <taxon>Papilionoidea</taxon>
        <taxon>Papilionidae</taxon>
        <taxon>Papilioninae</taxon>
        <taxon>Papilio</taxon>
    </lineage>
</organism>
<evidence type="ECO:0000256" key="1">
    <source>
        <dbReference type="SAM" id="MobiDB-lite"/>
    </source>
</evidence>
<keyword evidence="3" id="KW-1185">Reference proteome</keyword>
<proteinExistence type="predicted"/>